<dbReference type="InterPro" id="IPR025659">
    <property type="entry name" value="Tubby-like_C"/>
</dbReference>
<dbReference type="InterPro" id="IPR038595">
    <property type="entry name" value="LOR_sf"/>
</dbReference>
<dbReference type="PANTHER" id="PTHR23248:SF9">
    <property type="entry name" value="PHOSPHOLIPID SCRAMBLASE"/>
    <property type="match status" value="1"/>
</dbReference>
<keyword evidence="2" id="KW-0564">Palmitate</keyword>
<dbReference type="EMBL" id="KZ150157">
    <property type="protein sequence ID" value="PZC72760.1"/>
    <property type="molecule type" value="Genomic_DNA"/>
</dbReference>
<organism evidence="3 4">
    <name type="scientific">Helicoverpa armigera</name>
    <name type="common">Cotton bollworm</name>
    <name type="synonym">Heliothis armigera</name>
    <dbReference type="NCBI Taxonomy" id="29058"/>
    <lineage>
        <taxon>Eukaryota</taxon>
        <taxon>Metazoa</taxon>
        <taxon>Ecdysozoa</taxon>
        <taxon>Arthropoda</taxon>
        <taxon>Hexapoda</taxon>
        <taxon>Insecta</taxon>
        <taxon>Pterygota</taxon>
        <taxon>Neoptera</taxon>
        <taxon>Endopterygota</taxon>
        <taxon>Lepidoptera</taxon>
        <taxon>Glossata</taxon>
        <taxon>Ditrysia</taxon>
        <taxon>Noctuoidea</taxon>
        <taxon>Noctuidae</taxon>
        <taxon>Heliothinae</taxon>
        <taxon>Helicoverpa</taxon>
    </lineage>
</organism>
<keyword evidence="2" id="KW-0106">Calcium</keyword>
<evidence type="ECO:0000313" key="4">
    <source>
        <dbReference type="Proteomes" id="UP000249218"/>
    </source>
</evidence>
<sequence>MEPQTLFKIRNYLKYERHKEAEQYIISTTVPGLERLIRLDSVNVNQKGSGFKGNKYIVHSGGEQLFHLKEDGHALTFLAHGSSRGFHMDGVDNLGHHVFSLRRPAVFIKDKVEVYLNKTLVSIIRKEATFVTPVFSINDGQDAPMLRIKGDMSDYDFQVQTAKKVTIGKIKKKFRGLLNEMFTYKDDYVVTFPTDLDVRFKIAVISACILIDYRYHES</sequence>
<dbReference type="Proteomes" id="UP000249218">
    <property type="component" value="Unassembled WGS sequence"/>
</dbReference>
<evidence type="ECO:0000313" key="3">
    <source>
        <dbReference type="EMBL" id="PZC72760.1"/>
    </source>
</evidence>
<dbReference type="SUPFAM" id="SSF54518">
    <property type="entry name" value="Tubby C-terminal domain-like"/>
    <property type="match status" value="1"/>
</dbReference>
<accession>A0A2W1BJ50</accession>
<comment type="function">
    <text evidence="2">May mediate accelerated ATP-independent bidirectional transbilayer migration of phospholipids upon binding calcium ions that results in a loss of phospholipid asymmetry in the plasma membrane.</text>
</comment>
<evidence type="ECO:0000256" key="2">
    <source>
        <dbReference type="RuleBase" id="RU363116"/>
    </source>
</evidence>
<comment type="cofactor">
    <cofactor evidence="2">
        <name>Ca(2+)</name>
        <dbReference type="ChEBI" id="CHEBI:29108"/>
    </cofactor>
</comment>
<dbReference type="AlphaFoldDB" id="A0A2W1BJ50"/>
<protein>
    <recommendedName>
        <fullName evidence="2">Phospholipid scramblase</fullName>
    </recommendedName>
</protein>
<reference evidence="3 4" key="1">
    <citation type="journal article" date="2017" name="BMC Biol.">
        <title>Genomic innovations, transcriptional plasticity and gene loss underlying the evolution and divergence of two highly polyphagous and invasive Helicoverpa pest species.</title>
        <authorList>
            <person name="Pearce S.L."/>
            <person name="Clarke D.F."/>
            <person name="East P.D."/>
            <person name="Elfekih S."/>
            <person name="Gordon K.H."/>
            <person name="Jermiin L.S."/>
            <person name="McGaughran A."/>
            <person name="Oakeshott J.G."/>
            <person name="Papanikolaou A."/>
            <person name="Perera O.P."/>
            <person name="Rane R.V."/>
            <person name="Richards S."/>
            <person name="Tay W.T."/>
            <person name="Walsh T.K."/>
            <person name="Anderson A."/>
            <person name="Anderson C.J."/>
            <person name="Asgari S."/>
            <person name="Board P.G."/>
            <person name="Bretschneider A."/>
            <person name="Campbell P.M."/>
            <person name="Chertemps T."/>
            <person name="Christeller J.T."/>
            <person name="Coppin C.W."/>
            <person name="Downes S.J."/>
            <person name="Duan G."/>
            <person name="Farnsworth C.A."/>
            <person name="Good R.T."/>
            <person name="Han L.B."/>
            <person name="Han Y.C."/>
            <person name="Hatje K."/>
            <person name="Horne I."/>
            <person name="Huang Y.P."/>
            <person name="Hughes D.S."/>
            <person name="Jacquin-Joly E."/>
            <person name="James W."/>
            <person name="Jhangiani S."/>
            <person name="Kollmar M."/>
            <person name="Kuwar S.S."/>
            <person name="Li S."/>
            <person name="Liu N.Y."/>
            <person name="Maibeche M.T."/>
            <person name="Miller J.R."/>
            <person name="Montagne N."/>
            <person name="Perry T."/>
            <person name="Qu J."/>
            <person name="Song S.V."/>
            <person name="Sutton G.G."/>
            <person name="Vogel H."/>
            <person name="Walenz B.P."/>
            <person name="Xu W."/>
            <person name="Zhang H.J."/>
            <person name="Zou Z."/>
            <person name="Batterham P."/>
            <person name="Edwards O.R."/>
            <person name="Feyereisen R."/>
            <person name="Gibbs R.A."/>
            <person name="Heckel D.G."/>
            <person name="McGrath A."/>
            <person name="Robin C."/>
            <person name="Scherer S.E."/>
            <person name="Worley K.C."/>
            <person name="Wu Y.D."/>
        </authorList>
    </citation>
    <scope>NUCLEOTIDE SEQUENCE [LARGE SCALE GENOMIC DNA]</scope>
    <source>
        <strain evidence="3">Harm_GR_Male_#8</strain>
        <tissue evidence="3">Whole organism</tissue>
    </source>
</reference>
<dbReference type="OrthoDB" id="191150at2759"/>
<gene>
    <name evidence="3" type="primary">HaOG210601</name>
    <name evidence="3" type="ORF">B5X24_HaOG210601</name>
</gene>
<dbReference type="InterPro" id="IPR005552">
    <property type="entry name" value="Scramblase"/>
</dbReference>
<proteinExistence type="inferred from homology"/>
<dbReference type="Gene3D" id="2.40.160.200">
    <property type="entry name" value="LURP1-related"/>
    <property type="match status" value="1"/>
</dbReference>
<dbReference type="GO" id="GO:0005886">
    <property type="term" value="C:plasma membrane"/>
    <property type="evidence" value="ECO:0007669"/>
    <property type="project" value="TreeGrafter"/>
</dbReference>
<comment type="similarity">
    <text evidence="1 2">Belongs to the phospholipid scramblase family.</text>
</comment>
<name>A0A2W1BJ50_HELAM</name>
<dbReference type="GO" id="GO:0017128">
    <property type="term" value="F:phospholipid scramblase activity"/>
    <property type="evidence" value="ECO:0007669"/>
    <property type="project" value="InterPro"/>
</dbReference>
<evidence type="ECO:0000256" key="1">
    <source>
        <dbReference type="ARBA" id="ARBA00005350"/>
    </source>
</evidence>
<dbReference type="Pfam" id="PF03803">
    <property type="entry name" value="Scramblase"/>
    <property type="match status" value="1"/>
</dbReference>
<keyword evidence="4" id="KW-1185">Reference proteome</keyword>
<keyword evidence="2" id="KW-0449">Lipoprotein</keyword>
<dbReference type="PANTHER" id="PTHR23248">
    <property type="entry name" value="PHOSPHOLIPID SCRAMBLASE-RELATED"/>
    <property type="match status" value="1"/>
</dbReference>